<organism evidence="13 14">
    <name type="scientific">Photobacterium profundum (strain SS9)</name>
    <dbReference type="NCBI Taxonomy" id="298386"/>
    <lineage>
        <taxon>Bacteria</taxon>
        <taxon>Pseudomonadati</taxon>
        <taxon>Pseudomonadota</taxon>
        <taxon>Gammaproteobacteria</taxon>
        <taxon>Vibrionales</taxon>
        <taxon>Vibrionaceae</taxon>
        <taxon>Photobacterium</taxon>
    </lineage>
</organism>
<evidence type="ECO:0000259" key="12">
    <source>
        <dbReference type="PROSITE" id="PS52015"/>
    </source>
</evidence>
<dbReference type="PANTHER" id="PTHR33446:SF2">
    <property type="entry name" value="PROTEIN TONB"/>
    <property type="match status" value="1"/>
</dbReference>
<evidence type="ECO:0000256" key="11">
    <source>
        <dbReference type="SAM" id="Phobius"/>
    </source>
</evidence>
<dbReference type="InterPro" id="IPR006260">
    <property type="entry name" value="TonB/TolA_C"/>
</dbReference>
<dbReference type="EMBL" id="CR378669">
    <property type="protein sequence ID" value="CAG20501.1"/>
    <property type="molecule type" value="Genomic_DNA"/>
</dbReference>
<name>Q6LQC5_PHOPR</name>
<dbReference type="Proteomes" id="UP000000593">
    <property type="component" value="Chromosome 1"/>
</dbReference>
<feature type="domain" description="TonB C-terminal" evidence="12">
    <location>
        <begin position="169"/>
        <end position="259"/>
    </location>
</feature>
<evidence type="ECO:0000256" key="1">
    <source>
        <dbReference type="ARBA" id="ARBA00004383"/>
    </source>
</evidence>
<keyword evidence="8 11" id="KW-1133">Transmembrane helix</keyword>
<dbReference type="eggNOG" id="COG0810">
    <property type="taxonomic scope" value="Bacteria"/>
</dbReference>
<evidence type="ECO:0000256" key="2">
    <source>
        <dbReference type="ARBA" id="ARBA00006555"/>
    </source>
</evidence>
<evidence type="ECO:0000313" key="14">
    <source>
        <dbReference type="Proteomes" id="UP000000593"/>
    </source>
</evidence>
<keyword evidence="6 11" id="KW-0812">Transmembrane</keyword>
<comment type="subcellular location">
    <subcellularLocation>
        <location evidence="1">Cell inner membrane</location>
        <topology evidence="1">Single-pass membrane protein</topology>
        <orientation evidence="1">Periplasmic side</orientation>
    </subcellularLocation>
</comment>
<keyword evidence="9 11" id="KW-0472">Membrane</keyword>
<feature type="transmembrane region" description="Helical" evidence="11">
    <location>
        <begin position="6"/>
        <end position="24"/>
    </location>
</feature>
<dbReference type="RefSeq" id="WP_011218795.1">
    <property type="nucleotide sequence ID" value="NC_006370.1"/>
</dbReference>
<reference evidence="14" key="1">
    <citation type="journal article" date="2005" name="Science">
        <title>Life at depth: Photobacterium profundum genome sequence and expression analysis.</title>
        <authorList>
            <person name="Vezzi A."/>
            <person name="Campanaro S."/>
            <person name="D'Angelo M."/>
            <person name="Simonato F."/>
            <person name="Vitulo N."/>
            <person name="Lauro F.M."/>
            <person name="Cestaro A."/>
            <person name="Malacrida G."/>
            <person name="Simionati B."/>
            <person name="Cannata N."/>
            <person name="Romualdi C."/>
            <person name="Bartlett D.H."/>
            <person name="Valle G."/>
        </authorList>
    </citation>
    <scope>NUCLEOTIDE SEQUENCE [LARGE SCALE GENOMIC DNA]</scope>
    <source>
        <strain evidence="14">ATCC BAA-1253 / SS9</strain>
    </source>
</reference>
<keyword evidence="7" id="KW-0653">Protein transport</keyword>
<dbReference type="AlphaFoldDB" id="Q6LQC5"/>
<evidence type="ECO:0000256" key="4">
    <source>
        <dbReference type="ARBA" id="ARBA00022475"/>
    </source>
</evidence>
<keyword evidence="4" id="KW-1003">Cell membrane</keyword>
<dbReference type="Pfam" id="PF03544">
    <property type="entry name" value="TonB_C"/>
    <property type="match status" value="1"/>
</dbReference>
<dbReference type="PANTHER" id="PTHR33446">
    <property type="entry name" value="PROTEIN TONB-RELATED"/>
    <property type="match status" value="1"/>
</dbReference>
<dbReference type="GO" id="GO:0031992">
    <property type="term" value="F:energy transducer activity"/>
    <property type="evidence" value="ECO:0007669"/>
    <property type="project" value="TreeGrafter"/>
</dbReference>
<dbReference type="Gene3D" id="3.30.1150.10">
    <property type="match status" value="1"/>
</dbReference>
<dbReference type="PROSITE" id="PS52015">
    <property type="entry name" value="TONB_CTD"/>
    <property type="match status" value="1"/>
</dbReference>
<feature type="region of interest" description="Disordered" evidence="10">
    <location>
        <begin position="105"/>
        <end position="137"/>
    </location>
</feature>
<sequence length="259" mass="28331">MNTKRYVIAGATSILFHGILLSAIPNKNAMAMPVGTESLRVSLNLVSAPQVASSQPIAEPVKQDVIKQAVQKAPPKKVVEPVETKTKKLVKKSDDKSKVIKKVKPTPPIKKTTPKKVVEKKTPKKQSTKTETVKKTPAKIIDRPTSEVVKTEQQATKSEISAGANSPALVSKPTFATRPSPVKYPRLAKRRGVQGQVMVEVWIDQTGRQIKQTLIASSGTNMLDKAALDAIKKWQFSSHIVDGQAIAHRVQIPVRFQLD</sequence>
<evidence type="ECO:0000256" key="5">
    <source>
        <dbReference type="ARBA" id="ARBA00022519"/>
    </source>
</evidence>
<evidence type="ECO:0000256" key="6">
    <source>
        <dbReference type="ARBA" id="ARBA00022692"/>
    </source>
</evidence>
<accession>Q6LQC5</accession>
<keyword evidence="5" id="KW-0997">Cell inner membrane</keyword>
<gene>
    <name evidence="13" type="primary">VV21614</name>
    <name evidence="13" type="ordered locus">PBPRA2103</name>
</gene>
<evidence type="ECO:0000256" key="9">
    <source>
        <dbReference type="ARBA" id="ARBA00023136"/>
    </source>
</evidence>
<dbReference type="InterPro" id="IPR051045">
    <property type="entry name" value="TonB-dependent_transducer"/>
</dbReference>
<dbReference type="GO" id="GO:0098797">
    <property type="term" value="C:plasma membrane protein complex"/>
    <property type="evidence" value="ECO:0007669"/>
    <property type="project" value="TreeGrafter"/>
</dbReference>
<dbReference type="SUPFAM" id="SSF74653">
    <property type="entry name" value="TolA/TonB C-terminal domain"/>
    <property type="match status" value="1"/>
</dbReference>
<proteinExistence type="inferred from homology"/>
<evidence type="ECO:0000256" key="10">
    <source>
        <dbReference type="SAM" id="MobiDB-lite"/>
    </source>
</evidence>
<dbReference type="InterPro" id="IPR037682">
    <property type="entry name" value="TonB_C"/>
</dbReference>
<dbReference type="STRING" id="298386.PBPRA2103"/>
<evidence type="ECO:0000256" key="7">
    <source>
        <dbReference type="ARBA" id="ARBA00022927"/>
    </source>
</evidence>
<dbReference type="GO" id="GO:0015031">
    <property type="term" value="P:protein transport"/>
    <property type="evidence" value="ECO:0007669"/>
    <property type="project" value="UniProtKB-KW"/>
</dbReference>
<dbReference type="KEGG" id="ppr:PBPRA2103"/>
<protein>
    <submittedName>
        <fullName evidence="13">Hypothetical TonB protein</fullName>
    </submittedName>
</protein>
<dbReference type="NCBIfam" id="TIGR01352">
    <property type="entry name" value="tonB_Cterm"/>
    <property type="match status" value="1"/>
</dbReference>
<keyword evidence="3" id="KW-0813">Transport</keyword>
<comment type="similarity">
    <text evidence="2">Belongs to the TonB family.</text>
</comment>
<evidence type="ECO:0000256" key="3">
    <source>
        <dbReference type="ARBA" id="ARBA00022448"/>
    </source>
</evidence>
<evidence type="ECO:0000313" key="13">
    <source>
        <dbReference type="EMBL" id="CAG20501.1"/>
    </source>
</evidence>
<keyword evidence="14" id="KW-1185">Reference proteome</keyword>
<dbReference type="HOGENOM" id="CLU_076057_3_0_6"/>
<evidence type="ECO:0000256" key="8">
    <source>
        <dbReference type="ARBA" id="ARBA00022989"/>
    </source>
</evidence>
<dbReference type="GO" id="GO:0055085">
    <property type="term" value="P:transmembrane transport"/>
    <property type="evidence" value="ECO:0007669"/>
    <property type="project" value="InterPro"/>
</dbReference>